<dbReference type="HOGENOM" id="CLU_374764_0_0_1"/>
<evidence type="ECO:0000313" key="2">
    <source>
        <dbReference type="EMBL" id="KDN40959.1"/>
    </source>
</evidence>
<feature type="compositionally biased region" description="Polar residues" evidence="1">
    <location>
        <begin position="418"/>
        <end position="437"/>
    </location>
</feature>
<feature type="compositionally biased region" description="Polar residues" evidence="1">
    <location>
        <begin position="217"/>
        <end position="230"/>
    </location>
</feature>
<feature type="compositionally biased region" description="Polar residues" evidence="1">
    <location>
        <begin position="635"/>
        <end position="644"/>
    </location>
</feature>
<dbReference type="GeneID" id="25261908"/>
<feature type="compositionally biased region" description="Pro residues" evidence="1">
    <location>
        <begin position="667"/>
        <end position="676"/>
    </location>
</feature>
<feature type="region of interest" description="Disordered" evidence="1">
    <location>
        <begin position="485"/>
        <end position="515"/>
    </location>
</feature>
<feature type="region of interest" description="Disordered" evidence="1">
    <location>
        <begin position="137"/>
        <end position="230"/>
    </location>
</feature>
<sequence length="741" mass="79630">MFPSPGQGLSDRVSQDGELPHLLLTPALFQHDAPQEDLSPLVQLLENDHPYSSWLGQASSSNSFATFAPLKQSQAVPTFPLQDSSPTIVSEAAWLASISQEGMTALLESIGDLDTSQRSANLALPNFSFPFDRRQFQSGSQLQSPPGNLQRNVHRASHRRRPMTFAGTSSGEVLETGQPDLTHAQDRWSSFRPRTQSSLSVSSDTDMDLEKDVGSPGTHSSEASLSPSVISQQLTPDSEILRLQLQQQAVGPRFQGCTEEAASESTTNPTLMLSELCISQPDNCNAILHPSTTPGQSFSPSDAAVGPRRRPLRRDHTGGSIAPTASLSARAAMGMRSQNATSSQHSLFSHLALTRRRSPVQSLHGLPSSSSFPGIDPPGQVETSYELNAGGWRRGKSPRGGSQRMQASEDALDDSGMQRGSLSGGTSSYPTDTSRLGSSFDCRSASTAYDSWLFDESITLNQRCNSGVKTPLSSPSASAYDILPEQQSSQPRRSVSQRVSDCPQSSSSLGARATTWPRSRPLSMVSMPTGGSGASYGLSQLDIRNLGLHQASAARPVSTLSQYREAGRRSGHDTSLRARIDTVSGNLPYRGSYVENPADRYDEVRAALETLRRFVAQSQSPSADTSALAGDHSRSASVTHSLSENACPPSASLQAHSSMNPSNRVQRPPPRVPLPPRGQRGQASSSVATRSSSTRATASKDGVAHEERMRVLHDVSELIKDLTKRSDDYIRMHGVALPPPR</sequence>
<feature type="compositionally biased region" description="Low complexity" evidence="1">
    <location>
        <begin position="677"/>
        <end position="699"/>
    </location>
</feature>
<keyword evidence="3" id="KW-1185">Reference proteome</keyword>
<protein>
    <submittedName>
        <fullName evidence="2">Uncharacterized protein</fullName>
    </submittedName>
</protein>
<feature type="region of interest" description="Disordered" evidence="1">
    <location>
        <begin position="617"/>
        <end position="708"/>
    </location>
</feature>
<dbReference type="InParanoid" id="A0A066VQ98"/>
<dbReference type="EMBL" id="JMSN01000085">
    <property type="protein sequence ID" value="KDN40959.1"/>
    <property type="molecule type" value="Genomic_DNA"/>
</dbReference>
<feature type="compositionally biased region" description="Basic residues" evidence="1">
    <location>
        <begin position="152"/>
        <end position="162"/>
    </location>
</feature>
<name>A0A066VQ98_TILAU</name>
<comment type="caution">
    <text evidence="2">The sequence shown here is derived from an EMBL/GenBank/DDBJ whole genome shotgun (WGS) entry which is preliminary data.</text>
</comment>
<dbReference type="AlphaFoldDB" id="A0A066VQ98"/>
<feature type="region of interest" description="Disordered" evidence="1">
    <location>
        <begin position="359"/>
        <end position="437"/>
    </location>
</feature>
<feature type="compositionally biased region" description="Polar residues" evidence="1">
    <location>
        <begin position="192"/>
        <end position="204"/>
    </location>
</feature>
<reference evidence="2 3" key="1">
    <citation type="submission" date="2014-05" db="EMBL/GenBank/DDBJ databases">
        <title>Draft genome sequence of a rare smut relative, Tilletiaria anomala UBC 951.</title>
        <authorList>
            <consortium name="DOE Joint Genome Institute"/>
            <person name="Toome M."/>
            <person name="Kuo A."/>
            <person name="Henrissat B."/>
            <person name="Lipzen A."/>
            <person name="Tritt A."/>
            <person name="Yoshinaga Y."/>
            <person name="Zane M."/>
            <person name="Barry K."/>
            <person name="Grigoriev I.V."/>
            <person name="Spatafora J.W."/>
            <person name="Aimea M.C."/>
        </authorList>
    </citation>
    <scope>NUCLEOTIDE SEQUENCE [LARGE SCALE GENOMIC DNA]</scope>
    <source>
        <strain evidence="2 3">UBC 951</strain>
    </source>
</reference>
<feature type="region of interest" description="Disordered" evidence="1">
    <location>
        <begin position="289"/>
        <end position="322"/>
    </location>
</feature>
<feature type="compositionally biased region" description="Polar residues" evidence="1">
    <location>
        <begin position="290"/>
        <end position="300"/>
    </location>
</feature>
<feature type="compositionally biased region" description="Polar residues" evidence="1">
    <location>
        <begin position="651"/>
        <end position="663"/>
    </location>
</feature>
<accession>A0A066VQ98</accession>
<feature type="compositionally biased region" description="Polar residues" evidence="1">
    <location>
        <begin position="137"/>
        <end position="151"/>
    </location>
</feature>
<proteinExistence type="predicted"/>
<gene>
    <name evidence="2" type="ORF">K437DRAFT_181173</name>
</gene>
<feature type="compositionally biased region" description="Low complexity" evidence="1">
    <location>
        <begin position="486"/>
        <end position="500"/>
    </location>
</feature>
<dbReference type="Proteomes" id="UP000027361">
    <property type="component" value="Unassembled WGS sequence"/>
</dbReference>
<dbReference type="RefSeq" id="XP_013241549.1">
    <property type="nucleotide sequence ID" value="XM_013386095.1"/>
</dbReference>
<evidence type="ECO:0000313" key="3">
    <source>
        <dbReference type="Proteomes" id="UP000027361"/>
    </source>
</evidence>
<organism evidence="2 3">
    <name type="scientific">Tilletiaria anomala (strain ATCC 24038 / CBS 436.72 / UBC 951)</name>
    <dbReference type="NCBI Taxonomy" id="1037660"/>
    <lineage>
        <taxon>Eukaryota</taxon>
        <taxon>Fungi</taxon>
        <taxon>Dikarya</taxon>
        <taxon>Basidiomycota</taxon>
        <taxon>Ustilaginomycotina</taxon>
        <taxon>Exobasidiomycetes</taxon>
        <taxon>Georgefischeriales</taxon>
        <taxon>Tilletiariaceae</taxon>
        <taxon>Tilletiaria</taxon>
    </lineage>
</organism>
<evidence type="ECO:0000256" key="1">
    <source>
        <dbReference type="SAM" id="MobiDB-lite"/>
    </source>
</evidence>